<sequence length="402" mass="44690">MPLLHLEDEEVGDLVTHLVETFRKGVNSFIEELDAKLRHEFEALERKEVQLRVERQALDEMRRCLRQEQDSLEVCKHRHGARKTQKQMKVRFNDEDEKQIVDPQIASEFLVNAPEPEPSPGDESESREAALFRRHSHLSLHPWSGNPKPSETVTIAGCQYAVLPSTSPEDETRPRLRGTLISVPSGWSLLSTSVDGFEYILQQLTLHCWGTPLIAIQSQKAIALTAAATSIALLAASQLKPEQGKLEKPLKPEKALLKQRLAFFADAQGSFGADWFSVAVGMQGLLAAQSDAAFYKKRLQEKCVGACQQAAARRLAFEAGALAAVSRTALRCRCLQAWRSLARARFCDVSAEEYSSLLAAHLEHNERCLRVLEAWAVGLEAGGSQCTSSIQKMHVSSCVHLM</sequence>
<evidence type="ECO:0000313" key="2">
    <source>
        <dbReference type="EMBL" id="CAE7247219.1"/>
    </source>
</evidence>
<proteinExistence type="predicted"/>
<evidence type="ECO:0000313" key="3">
    <source>
        <dbReference type="Proteomes" id="UP000601435"/>
    </source>
</evidence>
<organism evidence="2 3">
    <name type="scientific">Symbiodinium necroappetens</name>
    <dbReference type="NCBI Taxonomy" id="1628268"/>
    <lineage>
        <taxon>Eukaryota</taxon>
        <taxon>Sar</taxon>
        <taxon>Alveolata</taxon>
        <taxon>Dinophyceae</taxon>
        <taxon>Suessiales</taxon>
        <taxon>Symbiodiniaceae</taxon>
        <taxon>Symbiodinium</taxon>
    </lineage>
</organism>
<name>A0A812LX52_9DINO</name>
<reference evidence="2" key="1">
    <citation type="submission" date="2021-02" db="EMBL/GenBank/DDBJ databases">
        <authorList>
            <person name="Dougan E. K."/>
            <person name="Rhodes N."/>
            <person name="Thang M."/>
            <person name="Chan C."/>
        </authorList>
    </citation>
    <scope>NUCLEOTIDE SEQUENCE</scope>
</reference>
<dbReference type="Proteomes" id="UP000601435">
    <property type="component" value="Unassembled WGS sequence"/>
</dbReference>
<gene>
    <name evidence="2" type="primary">NAP1</name>
    <name evidence="2" type="ORF">SNEC2469_LOCUS4885</name>
</gene>
<accession>A0A812LX52</accession>
<keyword evidence="1" id="KW-0175">Coiled coil</keyword>
<feature type="coiled-coil region" evidence="1">
    <location>
        <begin position="30"/>
        <end position="61"/>
    </location>
</feature>
<dbReference type="EMBL" id="CAJNJA010009475">
    <property type="protein sequence ID" value="CAE7247219.1"/>
    <property type="molecule type" value="Genomic_DNA"/>
</dbReference>
<dbReference type="AlphaFoldDB" id="A0A812LX52"/>
<protein>
    <submittedName>
        <fullName evidence="2">NAP1 protein</fullName>
    </submittedName>
</protein>
<keyword evidence="3" id="KW-1185">Reference proteome</keyword>
<evidence type="ECO:0000256" key="1">
    <source>
        <dbReference type="SAM" id="Coils"/>
    </source>
</evidence>
<dbReference type="OrthoDB" id="445154at2759"/>
<comment type="caution">
    <text evidence="2">The sequence shown here is derived from an EMBL/GenBank/DDBJ whole genome shotgun (WGS) entry which is preliminary data.</text>
</comment>